<keyword evidence="5 6" id="KW-0472">Membrane</keyword>
<name>A0A412G556_9FIRM</name>
<organism evidence="10 11">
    <name type="scientific">Holdemania filiformis</name>
    <dbReference type="NCBI Taxonomy" id="61171"/>
    <lineage>
        <taxon>Bacteria</taxon>
        <taxon>Bacillati</taxon>
        <taxon>Bacillota</taxon>
        <taxon>Erysipelotrichia</taxon>
        <taxon>Erysipelotrichales</taxon>
        <taxon>Erysipelotrichaceae</taxon>
        <taxon>Holdemania</taxon>
    </lineage>
</organism>
<comment type="similarity">
    <text evidence="6">Belongs to the GdpP/PdeA phosphodiesterase family.</text>
</comment>
<feature type="binding site" evidence="7">
    <location>
        <position position="440"/>
    </location>
    <ligand>
        <name>Mn(2+)</name>
        <dbReference type="ChEBI" id="CHEBI:29035"/>
        <label>2</label>
    </ligand>
</feature>
<comment type="cofactor">
    <cofactor evidence="7">
        <name>Mn(2+)</name>
        <dbReference type="ChEBI" id="CHEBI:29035"/>
    </cofactor>
    <text evidence="7">For phosphodiesterase activity, probably binds 2 Mn(2+) per subunit.</text>
</comment>
<keyword evidence="7" id="KW-0479">Metal-binding</keyword>
<feature type="transmembrane region" description="Helical" evidence="8">
    <location>
        <begin position="12"/>
        <end position="30"/>
    </location>
</feature>
<dbReference type="InterPro" id="IPR001667">
    <property type="entry name" value="DDH_dom"/>
</dbReference>
<keyword evidence="4 8" id="KW-1133">Transmembrane helix</keyword>
<dbReference type="GeneID" id="83014483"/>
<proteinExistence type="inferred from homology"/>
<dbReference type="PIRSF" id="PIRSF026583">
    <property type="entry name" value="YybT"/>
    <property type="match status" value="1"/>
</dbReference>
<evidence type="ECO:0000259" key="9">
    <source>
        <dbReference type="PROSITE" id="PS50887"/>
    </source>
</evidence>
<dbReference type="PANTHER" id="PTHR47618:SF2">
    <property type="entry name" value="CYCLIC-DI-AMP PHOSPHODIESTERASE GDPP"/>
    <property type="match status" value="1"/>
</dbReference>
<feature type="domain" description="GGDEF" evidence="9">
    <location>
        <begin position="169"/>
        <end position="297"/>
    </location>
</feature>
<dbReference type="GO" id="GO:0106409">
    <property type="term" value="F:cyclic-di-AMP phosphodiesterase activity"/>
    <property type="evidence" value="ECO:0007669"/>
    <property type="project" value="RHEA"/>
</dbReference>
<dbReference type="Pfam" id="PF01368">
    <property type="entry name" value="DHH"/>
    <property type="match status" value="1"/>
</dbReference>
<evidence type="ECO:0000256" key="1">
    <source>
        <dbReference type="ARBA" id="ARBA00004651"/>
    </source>
</evidence>
<feature type="binding site" evidence="7">
    <location>
        <position position="495"/>
    </location>
    <ligand>
        <name>Mn(2+)</name>
        <dbReference type="ChEBI" id="CHEBI:29035"/>
        <label>2</label>
    </ligand>
</feature>
<evidence type="ECO:0000256" key="2">
    <source>
        <dbReference type="ARBA" id="ARBA00022475"/>
    </source>
</evidence>
<accession>A0A412G556</accession>
<evidence type="ECO:0000313" key="10">
    <source>
        <dbReference type="EMBL" id="RGR75822.1"/>
    </source>
</evidence>
<comment type="function">
    <text evidence="6">Has phosphodiesterase (PDE) activity against cyclic-di-AMP (c-di-AMP).</text>
</comment>
<dbReference type="InterPro" id="IPR049553">
    <property type="entry name" value="GdpP-like_PAS"/>
</dbReference>
<dbReference type="GO" id="GO:0046872">
    <property type="term" value="F:metal ion binding"/>
    <property type="evidence" value="ECO:0007669"/>
    <property type="project" value="UniProtKB-KW"/>
</dbReference>
<evidence type="ECO:0000256" key="5">
    <source>
        <dbReference type="ARBA" id="ARBA00023136"/>
    </source>
</evidence>
<keyword evidence="2 6" id="KW-1003">Cell membrane</keyword>
<feature type="binding site" evidence="7">
    <location>
        <position position="341"/>
    </location>
    <ligand>
        <name>Mn(2+)</name>
        <dbReference type="ChEBI" id="CHEBI:29035"/>
        <label>1</label>
    </ligand>
</feature>
<feature type="binding site" evidence="7">
    <location>
        <position position="345"/>
    </location>
    <ligand>
        <name>Mn(2+)</name>
        <dbReference type="ChEBI" id="CHEBI:29035"/>
        <label>1</label>
    </ligand>
</feature>
<dbReference type="InterPro" id="IPR038763">
    <property type="entry name" value="DHH_sf"/>
</dbReference>
<sequence length="650" mass="73893">MSEKIGKLKTLLLILIVVELLGLVSLHFLFDLDIKLAALYFIINTLTVYFLVQYFQEDSQNRMFGVSRILGSEAKDAFQFGQIGILTYDENYTITWMSELFAERGINRISKKLTMWLPEVNDLIQGDVENVQVQIDDRTYEIARKEDARILFFQDVTEQQQLEKAYQEEQVVVGLIHLDNYEESTQYEEEQEIAMINNNIRQPVVEWAKNHGMLLRRLKSDRFLVVLNERIFKQIVDERFSILAQTRKASQQLDVAITLSMGFARGSSDVAQLDEMVNQLLELAQSRGGDQVAIRRQGEDVKYFGGSSEAQEKRSRVRVRIMAHTLRDLIKKSTNVILLGHKEADFDCLGSLMCLSRIVQAYDKPCCIISKSGGMEEKLSGAMNLYKKELEPRHKFVTENEALNQLRDGTLVIMADHHHPSQSNGAQVLEKAKKIAIFDHHRRRTDLDINPILVYIEPGASSACELISEFVPYQTGKVDFISEEATIMLTGMMIDTNRFKVRTGTRTFEAAAMIRRWGADPQEADNLLKDEYSEFETKTKVLKFCEKRDNGIVISAVTDNEILSRAMLSQVADTILMIKGVEAAFVIAKISDSQTAISARSRGHVNVQVIMERMHGGGHLSAAALQRENTSVEDLRTELIATLDEVMKEE</sequence>
<dbReference type="PANTHER" id="PTHR47618">
    <property type="entry name" value="BIFUNCTIONAL OLIGORIBONUCLEASE AND PAP PHOSPHATASE NRNA"/>
    <property type="match status" value="1"/>
</dbReference>
<dbReference type="InterPro" id="IPR000160">
    <property type="entry name" value="GGDEF_dom"/>
</dbReference>
<reference evidence="10 11" key="1">
    <citation type="submission" date="2018-08" db="EMBL/GenBank/DDBJ databases">
        <title>A genome reference for cultivated species of the human gut microbiota.</title>
        <authorList>
            <person name="Zou Y."/>
            <person name="Xue W."/>
            <person name="Luo G."/>
        </authorList>
    </citation>
    <scope>NUCLEOTIDE SEQUENCE [LARGE SCALE GENOMIC DNA]</scope>
    <source>
        <strain evidence="10 11">AF24-29</strain>
    </source>
</reference>
<feature type="binding site" evidence="7">
    <location>
        <position position="416"/>
    </location>
    <ligand>
        <name>Mn(2+)</name>
        <dbReference type="ChEBI" id="CHEBI:29035"/>
        <label>1</label>
    </ligand>
</feature>
<dbReference type="Pfam" id="PF24898">
    <property type="entry name" value="GGDEF_GdpP"/>
    <property type="match status" value="1"/>
</dbReference>
<dbReference type="EMBL" id="QRUP01000003">
    <property type="protein sequence ID" value="RGR75822.1"/>
    <property type="molecule type" value="Genomic_DNA"/>
</dbReference>
<keyword evidence="7" id="KW-0464">Manganese</keyword>
<dbReference type="Gene3D" id="3.30.450.20">
    <property type="entry name" value="PAS domain"/>
    <property type="match status" value="1"/>
</dbReference>
<comment type="caution">
    <text evidence="10">The sequence shown here is derived from an EMBL/GenBank/DDBJ whole genome shotgun (WGS) entry which is preliminary data.</text>
</comment>
<dbReference type="Pfam" id="PF21370">
    <property type="entry name" value="PAS_GdpP"/>
    <property type="match status" value="1"/>
</dbReference>
<evidence type="ECO:0000256" key="3">
    <source>
        <dbReference type="ARBA" id="ARBA00022692"/>
    </source>
</evidence>
<dbReference type="EC" id="3.1.4.-" evidence="6"/>
<dbReference type="GO" id="GO:0003676">
    <property type="term" value="F:nucleic acid binding"/>
    <property type="evidence" value="ECO:0007669"/>
    <property type="project" value="UniProtKB-UniRule"/>
</dbReference>
<feature type="transmembrane region" description="Helical" evidence="8">
    <location>
        <begin position="36"/>
        <end position="55"/>
    </location>
</feature>
<keyword evidence="6" id="KW-0378">Hydrolase</keyword>
<keyword evidence="11" id="KW-1185">Reference proteome</keyword>
<dbReference type="AlphaFoldDB" id="A0A412G556"/>
<comment type="catalytic activity">
    <reaction evidence="6">
        <text>3',3'-c-di-AMP + H2O = 5'-O-phosphonoadenylyl-(3'-&gt;5')-adenosine + H(+)</text>
        <dbReference type="Rhea" id="RHEA:54420"/>
        <dbReference type="ChEBI" id="CHEBI:15377"/>
        <dbReference type="ChEBI" id="CHEBI:15378"/>
        <dbReference type="ChEBI" id="CHEBI:71500"/>
        <dbReference type="ChEBI" id="CHEBI:138171"/>
    </reaction>
</comment>
<dbReference type="SUPFAM" id="SSF64182">
    <property type="entry name" value="DHH phosphoesterases"/>
    <property type="match status" value="1"/>
</dbReference>
<comment type="subcellular location">
    <subcellularLocation>
        <location evidence="1">Cell membrane</location>
        <topology evidence="1">Multi-pass membrane protein</topology>
    </subcellularLocation>
</comment>
<dbReference type="Pfam" id="PF02272">
    <property type="entry name" value="DHHA1"/>
    <property type="match status" value="1"/>
</dbReference>
<dbReference type="InterPro" id="IPR051319">
    <property type="entry name" value="Oligoribo/pAp-PDE_c-di-AMP_PDE"/>
</dbReference>
<evidence type="ECO:0000256" key="4">
    <source>
        <dbReference type="ARBA" id="ARBA00022989"/>
    </source>
</evidence>
<dbReference type="PROSITE" id="PS50887">
    <property type="entry name" value="GGDEF"/>
    <property type="match status" value="1"/>
</dbReference>
<feature type="binding site" evidence="7">
    <location>
        <position position="416"/>
    </location>
    <ligand>
        <name>Mn(2+)</name>
        <dbReference type="ChEBI" id="CHEBI:29035"/>
        <label>2</label>
    </ligand>
</feature>
<evidence type="ECO:0000256" key="8">
    <source>
        <dbReference type="SAM" id="Phobius"/>
    </source>
</evidence>
<dbReference type="GO" id="GO:0016787">
    <property type="term" value="F:hydrolase activity"/>
    <property type="evidence" value="ECO:0007669"/>
    <property type="project" value="UniProtKB-UniRule"/>
</dbReference>
<dbReference type="RefSeq" id="WP_117893755.1">
    <property type="nucleotide sequence ID" value="NZ_CABJCV010000003.1"/>
</dbReference>
<protein>
    <recommendedName>
        <fullName evidence="6">Cyclic-di-AMP phosphodiesterase</fullName>
        <ecNumber evidence="6">3.1.4.-</ecNumber>
    </recommendedName>
</protein>
<feature type="binding site" evidence="7">
    <location>
        <position position="347"/>
    </location>
    <ligand>
        <name>Mn(2+)</name>
        <dbReference type="ChEBI" id="CHEBI:29035"/>
        <label>2</label>
    </ligand>
</feature>
<dbReference type="InterPro" id="IPR014528">
    <property type="entry name" value="GdpP/PdeA"/>
</dbReference>
<keyword evidence="3 8" id="KW-0812">Transmembrane</keyword>
<evidence type="ECO:0000313" key="11">
    <source>
        <dbReference type="Proteomes" id="UP000284178"/>
    </source>
</evidence>
<dbReference type="Gene3D" id="3.90.1640.10">
    <property type="entry name" value="inorganic pyrophosphatase (n-terminal core)"/>
    <property type="match status" value="1"/>
</dbReference>
<evidence type="ECO:0000256" key="7">
    <source>
        <dbReference type="PIRSR" id="PIRSR026583-50"/>
    </source>
</evidence>
<dbReference type="Gene3D" id="3.10.310.30">
    <property type="match status" value="1"/>
</dbReference>
<evidence type="ECO:0000256" key="6">
    <source>
        <dbReference type="PIRNR" id="PIRNR026583"/>
    </source>
</evidence>
<dbReference type="Proteomes" id="UP000284178">
    <property type="component" value="Unassembled WGS sequence"/>
</dbReference>
<dbReference type="GO" id="GO:0005886">
    <property type="term" value="C:plasma membrane"/>
    <property type="evidence" value="ECO:0007669"/>
    <property type="project" value="UniProtKB-SubCell"/>
</dbReference>
<dbReference type="InterPro" id="IPR003156">
    <property type="entry name" value="DHHA1_dom"/>
</dbReference>
<gene>
    <name evidence="10" type="ORF">DWY25_03555</name>
</gene>